<dbReference type="Pfam" id="PF14595">
    <property type="entry name" value="Thioredoxin_9"/>
    <property type="match status" value="1"/>
</dbReference>
<dbReference type="InterPro" id="IPR036249">
    <property type="entry name" value="Thioredoxin-like_sf"/>
</dbReference>
<comment type="caution">
    <text evidence="1">The sequence shown here is derived from an EMBL/GenBank/DDBJ whole genome shotgun (WGS) entry which is preliminary data.</text>
</comment>
<protein>
    <recommendedName>
        <fullName evidence="3">Thioredoxin</fullName>
    </recommendedName>
</protein>
<dbReference type="CDD" id="cd02947">
    <property type="entry name" value="TRX_family"/>
    <property type="match status" value="1"/>
</dbReference>
<organism evidence="1 2">
    <name type="scientific">candidate division WWE3 bacterium GW2011_GWC2_44_9</name>
    <dbReference type="NCBI Taxonomy" id="1619125"/>
    <lineage>
        <taxon>Bacteria</taxon>
        <taxon>Katanobacteria</taxon>
    </lineage>
</organism>
<sequence>MVLCFNVTCSYNVETLMKVYKFGAVWCPGCLVMKPRWKEIEAENPWLETRYFDYDTSKEMVDKFNIGKVLPVFVFLDKNNKEITRLIGEVSKDSIMRIVRDNKDL</sequence>
<proteinExistence type="predicted"/>
<evidence type="ECO:0000313" key="2">
    <source>
        <dbReference type="Proteomes" id="UP000034504"/>
    </source>
</evidence>
<dbReference type="Proteomes" id="UP000034504">
    <property type="component" value="Unassembled WGS sequence"/>
</dbReference>
<dbReference type="SUPFAM" id="SSF52833">
    <property type="entry name" value="Thioredoxin-like"/>
    <property type="match status" value="1"/>
</dbReference>
<dbReference type="EMBL" id="LCJU01000008">
    <property type="protein sequence ID" value="KKT84865.1"/>
    <property type="molecule type" value="Genomic_DNA"/>
</dbReference>
<gene>
    <name evidence="1" type="ORF">UW82_C0008G0012</name>
</gene>
<reference evidence="1 2" key="1">
    <citation type="journal article" date="2015" name="Nature">
        <title>rRNA introns, odd ribosomes, and small enigmatic genomes across a large radiation of phyla.</title>
        <authorList>
            <person name="Brown C.T."/>
            <person name="Hug L.A."/>
            <person name="Thomas B.C."/>
            <person name="Sharon I."/>
            <person name="Castelle C.J."/>
            <person name="Singh A."/>
            <person name="Wilkins M.J."/>
            <person name="Williams K.H."/>
            <person name="Banfield J.F."/>
        </authorList>
    </citation>
    <scope>NUCLEOTIDE SEQUENCE [LARGE SCALE GENOMIC DNA]</scope>
</reference>
<evidence type="ECO:0008006" key="3">
    <source>
        <dbReference type="Google" id="ProtNLM"/>
    </source>
</evidence>
<dbReference type="Gene3D" id="3.40.30.10">
    <property type="entry name" value="Glutaredoxin"/>
    <property type="match status" value="1"/>
</dbReference>
<dbReference type="AlphaFoldDB" id="A0A0G1KMZ8"/>
<accession>A0A0G1KMZ8</accession>
<name>A0A0G1KMZ8_UNCKA</name>
<evidence type="ECO:0000313" key="1">
    <source>
        <dbReference type="EMBL" id="KKT84865.1"/>
    </source>
</evidence>